<gene>
    <name evidence="1" type="ORF">E3T53_05560</name>
</gene>
<comment type="caution">
    <text evidence="1">The sequence shown here is derived from an EMBL/GenBank/DDBJ whole genome shotgun (WGS) entry which is preliminary data.</text>
</comment>
<dbReference type="EMBL" id="SOHQ01000015">
    <property type="protein sequence ID" value="TFD80540.1"/>
    <property type="molecule type" value="Genomic_DNA"/>
</dbReference>
<evidence type="ECO:0000313" key="1">
    <source>
        <dbReference type="EMBL" id="TFD80540.1"/>
    </source>
</evidence>
<dbReference type="AlphaFoldDB" id="A0A4Y8KSZ0"/>
<accession>A0A4Y8KSZ0</accession>
<evidence type="ECO:0000313" key="2">
    <source>
        <dbReference type="Proteomes" id="UP000298218"/>
    </source>
</evidence>
<reference evidence="1 2" key="1">
    <citation type="submission" date="2019-03" db="EMBL/GenBank/DDBJ databases">
        <title>Genomics of glacier-inhabiting Cryobacterium strains.</title>
        <authorList>
            <person name="Liu Q."/>
            <person name="Xin Y.-H."/>
        </authorList>
    </citation>
    <scope>NUCLEOTIDE SEQUENCE [LARGE SCALE GENOMIC DNA]</scope>
    <source>
        <strain evidence="1 2">CGMCC 1.4292</strain>
    </source>
</reference>
<name>A0A4Y8KSZ0_9MICO</name>
<organism evidence="1 2">
    <name type="scientific">Cryobacterium psychrophilum</name>
    <dbReference type="NCBI Taxonomy" id="41988"/>
    <lineage>
        <taxon>Bacteria</taxon>
        <taxon>Bacillati</taxon>
        <taxon>Actinomycetota</taxon>
        <taxon>Actinomycetes</taxon>
        <taxon>Micrococcales</taxon>
        <taxon>Microbacteriaceae</taxon>
        <taxon>Cryobacterium</taxon>
    </lineage>
</organism>
<protein>
    <submittedName>
        <fullName evidence="1">Uncharacterized protein</fullName>
    </submittedName>
</protein>
<proteinExistence type="predicted"/>
<dbReference type="Proteomes" id="UP000298218">
    <property type="component" value="Unassembled WGS sequence"/>
</dbReference>
<sequence length="143" mass="15315">MTDITPTADTENTVVIDDVMTTTEGVQDSHPPVEDPETFPREYVEDLRKENGKYRTRAQQADDLAARLHTALVTATGRLQDPTDLVFDEAHLTDGASLTAAVDALLVSKPHLASRKTFGNIGQGASTATDTFSLSGALRSNAS</sequence>
<keyword evidence="2" id="KW-1185">Reference proteome</keyword>
<dbReference type="RefSeq" id="WP_134574403.1">
    <property type="nucleotide sequence ID" value="NZ_SOHQ01000015.1"/>
</dbReference>